<dbReference type="EMBL" id="UZAH01031421">
    <property type="protein sequence ID" value="VDP15367.1"/>
    <property type="molecule type" value="Genomic_DNA"/>
</dbReference>
<dbReference type="OrthoDB" id="5875367at2759"/>
<dbReference type="SUPFAM" id="SSF53335">
    <property type="entry name" value="S-adenosyl-L-methionine-dependent methyltransferases"/>
    <property type="match status" value="1"/>
</dbReference>
<dbReference type="WBParaSite" id="HPBE_0001951401-mRNA-1">
    <property type="protein sequence ID" value="HPBE_0001951401-mRNA-1"/>
    <property type="gene ID" value="HPBE_0001951401"/>
</dbReference>
<protein>
    <submittedName>
        <fullName evidence="4">Methyltranfer_dom domain-containing protein</fullName>
    </submittedName>
</protein>
<reference evidence="4" key="2">
    <citation type="submission" date="2019-09" db="UniProtKB">
        <authorList>
            <consortium name="WormBaseParasite"/>
        </authorList>
    </citation>
    <scope>IDENTIFICATION</scope>
</reference>
<reference evidence="2 3" key="1">
    <citation type="submission" date="2018-11" db="EMBL/GenBank/DDBJ databases">
        <authorList>
            <consortium name="Pathogen Informatics"/>
        </authorList>
    </citation>
    <scope>NUCLEOTIDE SEQUENCE [LARGE SCALE GENOMIC DNA]</scope>
</reference>
<dbReference type="Proteomes" id="UP000050761">
    <property type="component" value="Unassembled WGS sequence"/>
</dbReference>
<accession>A0A3P8AM92</accession>
<evidence type="ECO:0000313" key="4">
    <source>
        <dbReference type="WBParaSite" id="HPBE_0001951401-mRNA-1"/>
    </source>
</evidence>
<dbReference type="AlphaFoldDB" id="A0A183GBM7"/>
<dbReference type="InterPro" id="IPR029063">
    <property type="entry name" value="SAM-dependent_MTases_sf"/>
</dbReference>
<feature type="domain" description="Methyltransferase" evidence="1">
    <location>
        <begin position="26"/>
        <end position="144"/>
    </location>
</feature>
<accession>A0A183GBM7</accession>
<dbReference type="PANTHER" id="PTHR12496:SF2">
    <property type="entry name" value="METHYLTRANSFERASE-LIKE PROTEIN 25B"/>
    <property type="match status" value="1"/>
</dbReference>
<dbReference type="Gene3D" id="3.40.50.150">
    <property type="entry name" value="Vaccinia Virus protein VP39"/>
    <property type="match status" value="1"/>
</dbReference>
<organism evidence="3 4">
    <name type="scientific">Heligmosomoides polygyrus</name>
    <name type="common">Parasitic roundworm</name>
    <dbReference type="NCBI Taxonomy" id="6339"/>
    <lineage>
        <taxon>Eukaryota</taxon>
        <taxon>Metazoa</taxon>
        <taxon>Ecdysozoa</taxon>
        <taxon>Nematoda</taxon>
        <taxon>Chromadorea</taxon>
        <taxon>Rhabditida</taxon>
        <taxon>Rhabditina</taxon>
        <taxon>Rhabditomorpha</taxon>
        <taxon>Strongyloidea</taxon>
        <taxon>Heligmosomidae</taxon>
        <taxon>Heligmosomoides</taxon>
    </lineage>
</organism>
<proteinExistence type="predicted"/>
<dbReference type="Pfam" id="PF13679">
    <property type="entry name" value="Methyltransf_32"/>
    <property type="match status" value="1"/>
</dbReference>
<dbReference type="InterPro" id="IPR025714">
    <property type="entry name" value="Methyltranfer_dom"/>
</dbReference>
<dbReference type="PANTHER" id="PTHR12496">
    <property type="entry name" value="CGI-41 METHYLTRANSFERASE"/>
    <property type="match status" value="1"/>
</dbReference>
<sequence>CNHRTEIVAFRRRIPSEVISTKVSPKKQHEIARLVTTIKVMKQSRDNFDTVVDVGAGIGHLSRVISSVIPSCSVVSVEQNKDAEIAGRRNEDQNVKKTLLVFAKGLLVGLHPCGDLSASILRLFVKSSQLSAVVLVGCCYHKLSVRCSSHSGSSNVRFPLSSMFRDVALTSVGLDLACHANENFIGQLESRVSFNLFYRMRSRGARPALTTFVERVSTLSDSPEATLIIESGALQGVQEVVDYNTGQIC</sequence>
<dbReference type="InterPro" id="IPR052220">
    <property type="entry name" value="METTL25"/>
</dbReference>
<evidence type="ECO:0000313" key="3">
    <source>
        <dbReference type="Proteomes" id="UP000050761"/>
    </source>
</evidence>
<evidence type="ECO:0000313" key="2">
    <source>
        <dbReference type="EMBL" id="VDP15367.1"/>
    </source>
</evidence>
<name>A0A183GBM7_HELPZ</name>
<evidence type="ECO:0000259" key="1">
    <source>
        <dbReference type="Pfam" id="PF13679"/>
    </source>
</evidence>
<gene>
    <name evidence="2" type="ORF">HPBE_LOCUS19513</name>
</gene>
<keyword evidence="3" id="KW-1185">Reference proteome</keyword>